<evidence type="ECO:0000313" key="1">
    <source>
        <dbReference type="EMBL" id="CAG5127450.1"/>
    </source>
</evidence>
<feature type="non-terminal residue" evidence="1">
    <location>
        <position position="93"/>
    </location>
</feature>
<evidence type="ECO:0000313" key="2">
    <source>
        <dbReference type="Proteomes" id="UP000678393"/>
    </source>
</evidence>
<dbReference type="EMBL" id="CAJHNH020002682">
    <property type="protein sequence ID" value="CAG5127450.1"/>
    <property type="molecule type" value="Genomic_DNA"/>
</dbReference>
<reference evidence="1" key="1">
    <citation type="submission" date="2021-04" db="EMBL/GenBank/DDBJ databases">
        <authorList>
            <consortium name="Molecular Ecology Group"/>
        </authorList>
    </citation>
    <scope>NUCLEOTIDE SEQUENCE</scope>
</reference>
<name>A0A8S3ZID5_9EUPU</name>
<gene>
    <name evidence="1" type="ORF">CUNI_LOCUS13008</name>
</gene>
<keyword evidence="2" id="KW-1185">Reference proteome</keyword>
<accession>A0A8S3ZID5</accession>
<feature type="non-terminal residue" evidence="1">
    <location>
        <position position="1"/>
    </location>
</feature>
<proteinExistence type="predicted"/>
<comment type="caution">
    <text evidence="1">The sequence shown here is derived from an EMBL/GenBank/DDBJ whole genome shotgun (WGS) entry which is preliminary data.</text>
</comment>
<dbReference type="AlphaFoldDB" id="A0A8S3ZID5"/>
<dbReference type="Proteomes" id="UP000678393">
    <property type="component" value="Unassembled WGS sequence"/>
</dbReference>
<protein>
    <submittedName>
        <fullName evidence="1">Uncharacterized protein</fullName>
    </submittedName>
</protein>
<sequence length="93" mass="10369">SGTVNSSPAHSTSSAARSADYVNDDESMIHADVHSIHSMDDALLPNRQTSPVLPRHSVPSRIEQAHRDLKDEHERLIKNYNSISVENLKLKDK</sequence>
<organism evidence="1 2">
    <name type="scientific">Candidula unifasciata</name>
    <dbReference type="NCBI Taxonomy" id="100452"/>
    <lineage>
        <taxon>Eukaryota</taxon>
        <taxon>Metazoa</taxon>
        <taxon>Spiralia</taxon>
        <taxon>Lophotrochozoa</taxon>
        <taxon>Mollusca</taxon>
        <taxon>Gastropoda</taxon>
        <taxon>Heterobranchia</taxon>
        <taxon>Euthyneura</taxon>
        <taxon>Panpulmonata</taxon>
        <taxon>Eupulmonata</taxon>
        <taxon>Stylommatophora</taxon>
        <taxon>Helicina</taxon>
        <taxon>Helicoidea</taxon>
        <taxon>Geomitridae</taxon>
        <taxon>Candidula</taxon>
    </lineage>
</organism>